<keyword evidence="3" id="KW-1185">Reference proteome</keyword>
<feature type="transmembrane region" description="Helical" evidence="1">
    <location>
        <begin position="137"/>
        <end position="154"/>
    </location>
</feature>
<evidence type="ECO:0000256" key="1">
    <source>
        <dbReference type="SAM" id="Phobius"/>
    </source>
</evidence>
<accession>A0A2P8DRV5</accession>
<keyword evidence="1" id="KW-1133">Transmembrane helix</keyword>
<comment type="caution">
    <text evidence="2">The sequence shown here is derived from an EMBL/GenBank/DDBJ whole genome shotgun (WGS) entry which is preliminary data.</text>
</comment>
<feature type="transmembrane region" description="Helical" evidence="1">
    <location>
        <begin position="110"/>
        <end position="130"/>
    </location>
</feature>
<name>A0A2P8DRV5_9ACTN</name>
<dbReference type="RefSeq" id="WP_106581339.1">
    <property type="nucleotide sequence ID" value="NZ_PYGA01000002.1"/>
</dbReference>
<gene>
    <name evidence="2" type="ORF">CLV63_10272</name>
</gene>
<organism evidence="2 3">
    <name type="scientific">Murinocardiopsis flavida</name>
    <dbReference type="NCBI Taxonomy" id="645275"/>
    <lineage>
        <taxon>Bacteria</taxon>
        <taxon>Bacillati</taxon>
        <taxon>Actinomycetota</taxon>
        <taxon>Actinomycetes</taxon>
        <taxon>Streptosporangiales</taxon>
        <taxon>Nocardiopsidaceae</taxon>
        <taxon>Murinocardiopsis</taxon>
    </lineage>
</organism>
<keyword evidence="1" id="KW-0812">Transmembrane</keyword>
<dbReference type="EMBL" id="PYGA01000002">
    <property type="protein sequence ID" value="PSK99945.1"/>
    <property type="molecule type" value="Genomic_DNA"/>
</dbReference>
<evidence type="ECO:0000313" key="2">
    <source>
        <dbReference type="EMBL" id="PSK99945.1"/>
    </source>
</evidence>
<proteinExistence type="predicted"/>
<reference evidence="2 3" key="1">
    <citation type="submission" date="2018-03" db="EMBL/GenBank/DDBJ databases">
        <title>Genomic Encyclopedia of Archaeal and Bacterial Type Strains, Phase II (KMG-II): from individual species to whole genera.</title>
        <authorList>
            <person name="Goeker M."/>
        </authorList>
    </citation>
    <scope>NUCLEOTIDE SEQUENCE [LARGE SCALE GENOMIC DNA]</scope>
    <source>
        <strain evidence="2 3">DSM 45312</strain>
    </source>
</reference>
<dbReference type="OrthoDB" id="5191668at2"/>
<sequence>MGAIVSANAQFRTVRAGVFATACVGVSAGGHAAMSDHALPWAGPLIGFALVFACARAAAGRERGLGAISAWMLWGQLALHLLFSYLQSTHTGPAQHGTAAPDAAAAADQASGPGMFAAHVLAALVSAWWLRRGEAALFTLLRLIAALLLTFLLVPQCRPVHRSPRPLRRRPDRNGGRRASRYLRHTVVLRGPPLLLAA</sequence>
<feature type="transmembrane region" description="Helical" evidence="1">
    <location>
        <begin position="38"/>
        <end position="58"/>
    </location>
</feature>
<keyword evidence="1" id="KW-0472">Membrane</keyword>
<feature type="transmembrane region" description="Helical" evidence="1">
    <location>
        <begin position="65"/>
        <end position="86"/>
    </location>
</feature>
<dbReference type="AlphaFoldDB" id="A0A2P8DRV5"/>
<evidence type="ECO:0000313" key="3">
    <source>
        <dbReference type="Proteomes" id="UP000240542"/>
    </source>
</evidence>
<dbReference type="Proteomes" id="UP000240542">
    <property type="component" value="Unassembled WGS sequence"/>
</dbReference>
<protein>
    <recommendedName>
        <fullName evidence="4">Integral membrane protein</fullName>
    </recommendedName>
</protein>
<evidence type="ECO:0008006" key="4">
    <source>
        <dbReference type="Google" id="ProtNLM"/>
    </source>
</evidence>